<gene>
    <name evidence="8" type="ORF">TRSC58_04522</name>
</gene>
<comment type="catalytic activity">
    <reaction evidence="6">
        <text>1D-myo-inositol 1,3,4,5,6-pentakisphosphate + ATP = 1D-myo-inositol hexakisphosphate + ADP + H(+)</text>
        <dbReference type="Rhea" id="RHEA:20313"/>
        <dbReference type="ChEBI" id="CHEBI:15378"/>
        <dbReference type="ChEBI" id="CHEBI:30616"/>
        <dbReference type="ChEBI" id="CHEBI:57733"/>
        <dbReference type="ChEBI" id="CHEBI:58130"/>
        <dbReference type="ChEBI" id="CHEBI:456216"/>
        <dbReference type="EC" id="2.7.1.158"/>
    </reaction>
</comment>
<dbReference type="AlphaFoldDB" id="A0A061J0E3"/>
<dbReference type="PANTHER" id="PTHR14456:SF2">
    <property type="entry name" value="INOSITOL-PENTAKISPHOSPHATE 2-KINASE"/>
    <property type="match status" value="1"/>
</dbReference>
<evidence type="ECO:0000256" key="1">
    <source>
        <dbReference type="ARBA" id="ARBA00012023"/>
    </source>
</evidence>
<keyword evidence="3 6" id="KW-0547">Nucleotide-binding</keyword>
<evidence type="ECO:0000256" key="2">
    <source>
        <dbReference type="ARBA" id="ARBA00022679"/>
    </source>
</evidence>
<dbReference type="InterPro" id="IPR009286">
    <property type="entry name" value="Ins_P5_2-kin"/>
</dbReference>
<name>A0A061J0E3_TRYRA</name>
<evidence type="ECO:0000256" key="4">
    <source>
        <dbReference type="ARBA" id="ARBA00022777"/>
    </source>
</evidence>
<dbReference type="Pfam" id="PF06090">
    <property type="entry name" value="Ins_P5_2-kin"/>
    <property type="match status" value="1"/>
</dbReference>
<dbReference type="EC" id="2.7.1.158" evidence="1 6"/>
<evidence type="ECO:0000313" key="9">
    <source>
        <dbReference type="Proteomes" id="UP000031737"/>
    </source>
</evidence>
<dbReference type="GO" id="GO:0005524">
    <property type="term" value="F:ATP binding"/>
    <property type="evidence" value="ECO:0007669"/>
    <property type="project" value="UniProtKB-KW"/>
</dbReference>
<keyword evidence="7" id="KW-1133">Transmembrane helix</keyword>
<comment type="function">
    <text evidence="6">Phosphorylates Ins(1,3,4,5,6)P5 at position 2 to form Ins(1,2,3,4,5,6)P6 (InsP6 or phytate).</text>
</comment>
<comment type="domain">
    <text evidence="6">The EXKPK motif is conserved in inositol-pentakisphosphate 2-kinases of both family 1 and 2.</text>
</comment>
<dbReference type="VEuPathDB" id="TriTrypDB:TRSC58_04522"/>
<dbReference type="GO" id="GO:0035299">
    <property type="term" value="F:inositol-1,3,4,5,6-pentakisphosphate 2-kinase activity"/>
    <property type="evidence" value="ECO:0007669"/>
    <property type="project" value="UniProtKB-EC"/>
</dbReference>
<evidence type="ECO:0000256" key="3">
    <source>
        <dbReference type="ARBA" id="ARBA00022741"/>
    </source>
</evidence>
<keyword evidence="9" id="KW-1185">Reference proteome</keyword>
<keyword evidence="7" id="KW-0812">Transmembrane</keyword>
<dbReference type="EMBL" id="AUPL01004522">
    <property type="protein sequence ID" value="ESL07785.1"/>
    <property type="molecule type" value="Genomic_DNA"/>
</dbReference>
<dbReference type="Proteomes" id="UP000031737">
    <property type="component" value="Unassembled WGS sequence"/>
</dbReference>
<reference evidence="8 9" key="1">
    <citation type="submission" date="2013-07" db="EMBL/GenBank/DDBJ databases">
        <authorList>
            <person name="Stoco P.H."/>
            <person name="Wagner G."/>
            <person name="Gerber A."/>
            <person name="Zaha A."/>
            <person name="Thompson C."/>
            <person name="Bartholomeu D.C."/>
            <person name="Luckemeyer D.D."/>
            <person name="Bahia D."/>
            <person name="Loreto E."/>
            <person name="Prestes E.B."/>
            <person name="Lima F.M."/>
            <person name="Rodrigues-Luiz G."/>
            <person name="Vallejo G.A."/>
            <person name="Filho J.F."/>
            <person name="Monteiro K.M."/>
            <person name="Tyler K.M."/>
            <person name="de Almeida L.G."/>
            <person name="Ortiz M.F."/>
            <person name="Siervo M.A."/>
            <person name="de Moraes M.H."/>
            <person name="Cunha O.L."/>
            <person name="Mendonca-Neto R."/>
            <person name="Silva R."/>
            <person name="Teixeira S.M."/>
            <person name="Murta S.M."/>
            <person name="Sincero T.C."/>
            <person name="Mendes T.A."/>
            <person name="Urmenyi T.P."/>
            <person name="Silva V.G."/>
            <person name="da Rocha W.D."/>
            <person name="Andersson B."/>
            <person name="Romanha A.J."/>
            <person name="Steindel M."/>
            <person name="de Vasconcelos A.T."/>
            <person name="Grisard E.C."/>
        </authorList>
    </citation>
    <scope>NUCLEOTIDE SEQUENCE [LARGE SCALE GENOMIC DNA]</scope>
    <source>
        <strain evidence="8 9">SC58</strain>
    </source>
</reference>
<evidence type="ECO:0000256" key="5">
    <source>
        <dbReference type="ARBA" id="ARBA00022840"/>
    </source>
</evidence>
<organism evidence="8 9">
    <name type="scientific">Trypanosoma rangeli SC58</name>
    <dbReference type="NCBI Taxonomy" id="429131"/>
    <lineage>
        <taxon>Eukaryota</taxon>
        <taxon>Discoba</taxon>
        <taxon>Euglenozoa</taxon>
        <taxon>Kinetoplastea</taxon>
        <taxon>Metakinetoplastina</taxon>
        <taxon>Trypanosomatida</taxon>
        <taxon>Trypanosomatidae</taxon>
        <taxon>Trypanosoma</taxon>
        <taxon>Herpetosoma</taxon>
    </lineage>
</organism>
<evidence type="ECO:0000256" key="6">
    <source>
        <dbReference type="RuleBase" id="RU364126"/>
    </source>
</evidence>
<dbReference type="PANTHER" id="PTHR14456">
    <property type="entry name" value="INOSITOL POLYPHOSPHATE KINASE 1"/>
    <property type="match status" value="1"/>
</dbReference>
<keyword evidence="5 6" id="KW-0067">ATP-binding</keyword>
<dbReference type="GO" id="GO:0005634">
    <property type="term" value="C:nucleus"/>
    <property type="evidence" value="ECO:0007669"/>
    <property type="project" value="TreeGrafter"/>
</dbReference>
<proteinExistence type="predicted"/>
<protein>
    <recommendedName>
        <fullName evidence="1 6">Inositol-pentakisphosphate 2-kinase</fullName>
        <ecNumber evidence="1 6">2.7.1.158</ecNumber>
    </recommendedName>
</protein>
<dbReference type="GO" id="GO:0032958">
    <property type="term" value="P:inositol phosphate biosynthetic process"/>
    <property type="evidence" value="ECO:0007669"/>
    <property type="project" value="TreeGrafter"/>
</dbReference>
<keyword evidence="4 6" id="KW-0418">Kinase</keyword>
<keyword evidence="2 6" id="KW-0808">Transferase</keyword>
<evidence type="ECO:0000256" key="7">
    <source>
        <dbReference type="SAM" id="Phobius"/>
    </source>
</evidence>
<dbReference type="OrthoDB" id="272370at2759"/>
<accession>A0A061J0E3</accession>
<sequence>MLHTQFLFINSFFSLFFLFVFSPPCRLLLRAMRLLGVGGSSVVFALPDDDEDEAAGDEKREGGTTEAAVVIASLAEELTARDGSVPHRLRSRFALRLSKPITFACLTCEQALAGYVGFRHEISLTEELVKSCAAAASSSLRQHFEGAGHANLIPNFAINPVLLMGGRRGSQWLAVEIKPKGVWRSPRVIGIVVDGVGYYINPVKLHQCRFSLMQVFKREQRRAGMALPGETDSVYCPNMLLLGDQASVAAGLRQLIRCPANNFRFIPVEDPLGEIGDAELEDLSTALHESDVLKVLANLQLYGSGGPSDWEVLDIELLYRWSCARDMSSVRWIVRESEASAFLNVECACQRGIHAAAMDEGQTEDITLHLLTPPMGLRECIDRFYVSTTANDVSVVVSLSKGNAATAAGPATAVDGLTGSRRSLELAQWKSLYGGVFVDFGFPSASILRIGVVDIDAKLHKSLQHYFEFNKDILAAWERWKSAWRPPLRGADG</sequence>
<comment type="caution">
    <text evidence="8">The sequence shown here is derived from an EMBL/GenBank/DDBJ whole genome shotgun (WGS) entry which is preliminary data.</text>
</comment>
<evidence type="ECO:0000313" key="8">
    <source>
        <dbReference type="EMBL" id="ESL07785.1"/>
    </source>
</evidence>
<keyword evidence="7" id="KW-0472">Membrane</keyword>
<feature type="transmembrane region" description="Helical" evidence="7">
    <location>
        <begin position="6"/>
        <end position="29"/>
    </location>
</feature>